<protein>
    <recommendedName>
        <fullName evidence="1">NADPH-dependent FMN reductase-like domain-containing protein</fullName>
    </recommendedName>
</protein>
<dbReference type="InterPro" id="IPR005025">
    <property type="entry name" value="FMN_Rdtase-like_dom"/>
</dbReference>
<dbReference type="SUPFAM" id="SSF52218">
    <property type="entry name" value="Flavoproteins"/>
    <property type="match status" value="1"/>
</dbReference>
<organism evidence="2 3">
    <name type="scientific">Acetobacter tropicalis</name>
    <dbReference type="NCBI Taxonomy" id="104102"/>
    <lineage>
        <taxon>Bacteria</taxon>
        <taxon>Pseudomonadati</taxon>
        <taxon>Pseudomonadota</taxon>
        <taxon>Alphaproteobacteria</taxon>
        <taxon>Acetobacterales</taxon>
        <taxon>Acetobacteraceae</taxon>
        <taxon>Acetobacter</taxon>
    </lineage>
</organism>
<dbReference type="EMBL" id="JOMM01000035">
    <property type="protein sequence ID" value="OUI85365.1"/>
    <property type="molecule type" value="Genomic_DNA"/>
</dbReference>
<reference evidence="2 3" key="1">
    <citation type="submission" date="2014-06" db="EMBL/GenBank/DDBJ databases">
        <authorList>
            <person name="Ju J."/>
            <person name="Zhang J."/>
        </authorList>
    </citation>
    <scope>NUCLEOTIDE SEQUENCE [LARGE SCALE GENOMIC DNA]</scope>
    <source>
        <strain evidence="2">DmW_042</strain>
    </source>
</reference>
<dbReference type="GO" id="GO:0016491">
    <property type="term" value="F:oxidoreductase activity"/>
    <property type="evidence" value="ECO:0007669"/>
    <property type="project" value="InterPro"/>
</dbReference>
<comment type="caution">
    <text evidence="2">The sequence shown here is derived from an EMBL/GenBank/DDBJ whole genome shotgun (WGS) entry which is preliminary data.</text>
</comment>
<proteinExistence type="predicted"/>
<evidence type="ECO:0000313" key="3">
    <source>
        <dbReference type="Proteomes" id="UP000194565"/>
    </source>
</evidence>
<evidence type="ECO:0000259" key="1">
    <source>
        <dbReference type="Pfam" id="PF03358"/>
    </source>
</evidence>
<evidence type="ECO:0000313" key="2">
    <source>
        <dbReference type="EMBL" id="OUI85365.1"/>
    </source>
</evidence>
<dbReference type="GO" id="GO:0005829">
    <property type="term" value="C:cytosol"/>
    <property type="evidence" value="ECO:0007669"/>
    <property type="project" value="TreeGrafter"/>
</dbReference>
<dbReference type="Pfam" id="PF03358">
    <property type="entry name" value="FMN_red"/>
    <property type="match status" value="1"/>
</dbReference>
<sequence>MTQETPFRFVTLLGSLRKASFNGIVARTLPDLAPEGVTITPLGSISAFPHYNQDVQDTDFPAEVLAMADQIRAADGVIIVTPEYNYSVPGVLKNALDWLSRVTPQPFAGKPLAIQTVSPGAIGGTRAQYHLRQSLVFLDAFVLNRPEVMIGQATGKFDTERLELTDQKTRDFLVRQITALAELARTVKTQPRSD</sequence>
<dbReference type="Proteomes" id="UP000194565">
    <property type="component" value="Unassembled WGS sequence"/>
</dbReference>
<dbReference type="GO" id="GO:0010181">
    <property type="term" value="F:FMN binding"/>
    <property type="evidence" value="ECO:0007669"/>
    <property type="project" value="TreeGrafter"/>
</dbReference>
<feature type="domain" description="NADPH-dependent FMN reductase-like" evidence="1">
    <location>
        <begin position="8"/>
        <end position="154"/>
    </location>
</feature>
<dbReference type="PANTHER" id="PTHR30543:SF21">
    <property type="entry name" value="NAD(P)H-DEPENDENT FMN REDUCTASE LOT6"/>
    <property type="match status" value="1"/>
</dbReference>
<dbReference type="InterPro" id="IPR029039">
    <property type="entry name" value="Flavoprotein-like_sf"/>
</dbReference>
<name>A0A252A712_9PROT</name>
<dbReference type="Gene3D" id="3.40.50.360">
    <property type="match status" value="1"/>
</dbReference>
<dbReference type="InterPro" id="IPR050712">
    <property type="entry name" value="NAD(P)H-dep_reductase"/>
</dbReference>
<dbReference type="RefSeq" id="WP_086641474.1">
    <property type="nucleotide sequence ID" value="NZ_JOMM01000035.1"/>
</dbReference>
<gene>
    <name evidence="2" type="ORF">HC62_11490</name>
</gene>
<dbReference type="AlphaFoldDB" id="A0A252A712"/>
<dbReference type="PANTHER" id="PTHR30543">
    <property type="entry name" value="CHROMATE REDUCTASE"/>
    <property type="match status" value="1"/>
</dbReference>
<accession>A0A252A712</accession>